<organism evidence="3 4">
    <name type="scientific">Pseudomonas ulcerans</name>
    <dbReference type="NCBI Taxonomy" id="3115852"/>
    <lineage>
        <taxon>Bacteria</taxon>
        <taxon>Pseudomonadati</taxon>
        <taxon>Pseudomonadota</taxon>
        <taxon>Gammaproteobacteria</taxon>
        <taxon>Pseudomonadales</taxon>
        <taxon>Pseudomonadaceae</taxon>
        <taxon>Pseudomonas</taxon>
    </lineage>
</organism>
<dbReference type="RefSeq" id="WP_330077751.1">
    <property type="nucleotide sequence ID" value="NZ_JAZDQJ010000051.1"/>
</dbReference>
<reference evidence="3 4" key="1">
    <citation type="submission" date="2024-01" db="EMBL/GenBank/DDBJ databases">
        <title>Unpublished Manusciprt.</title>
        <authorList>
            <person name="Duman M."/>
            <person name="Valdes E.G."/>
            <person name="Ajmi N."/>
            <person name="Altun S."/>
            <person name="Saticioglu I.B."/>
        </authorList>
    </citation>
    <scope>NUCLEOTIDE SEQUENCE [LARGE SCALE GENOMIC DNA]</scope>
    <source>
        <strain evidence="3 4">148P</strain>
    </source>
</reference>
<keyword evidence="2" id="KW-0472">Membrane</keyword>
<feature type="transmembrane region" description="Helical" evidence="2">
    <location>
        <begin position="158"/>
        <end position="180"/>
    </location>
</feature>
<keyword evidence="2" id="KW-1133">Transmembrane helix</keyword>
<protein>
    <submittedName>
        <fullName evidence="3">RHS repeat-associated core domain-containing protein</fullName>
    </submittedName>
</protein>
<dbReference type="SUPFAM" id="SSF56399">
    <property type="entry name" value="ADP-ribosylation"/>
    <property type="match status" value="1"/>
</dbReference>
<dbReference type="Gene3D" id="2.180.10.10">
    <property type="entry name" value="RHS repeat-associated core"/>
    <property type="match status" value="1"/>
</dbReference>
<accession>A0ABU7HZU5</accession>
<dbReference type="InterPro" id="IPR022385">
    <property type="entry name" value="Rhs_assc_core"/>
</dbReference>
<dbReference type="NCBIfam" id="TIGR03696">
    <property type="entry name" value="Rhs_assc_core"/>
    <property type="match status" value="1"/>
</dbReference>
<dbReference type="Proteomes" id="UP001335100">
    <property type="component" value="Unassembled WGS sequence"/>
</dbReference>
<keyword evidence="2" id="KW-0812">Transmembrane</keyword>
<evidence type="ECO:0000313" key="3">
    <source>
        <dbReference type="EMBL" id="MEE1937088.1"/>
    </source>
</evidence>
<evidence type="ECO:0000256" key="1">
    <source>
        <dbReference type="SAM" id="MobiDB-lite"/>
    </source>
</evidence>
<feature type="transmembrane region" description="Helical" evidence="2">
    <location>
        <begin position="121"/>
        <end position="146"/>
    </location>
</feature>
<keyword evidence="4" id="KW-1185">Reference proteome</keyword>
<dbReference type="EMBL" id="JAZDQJ010000051">
    <property type="protein sequence ID" value="MEE1937088.1"/>
    <property type="molecule type" value="Genomic_DNA"/>
</dbReference>
<gene>
    <name evidence="3" type="ORF">V0R50_28015</name>
</gene>
<sequence>MPSSSLGFNGQLREPPQDWYHLGHGRRVYSPLLMRFHCPDDLSPFGAGGLNAYAYCQGDPLNFTDPTGRSGEGLHEMTYVLHALVQIVGVATLLMPHWLARGAPGGRRARFVDMKPDMATPIGGLNAYATGAGMLGSVIGIAATAVSAKDPQSEALSGLMYAAMTVSLGVLLVKGAAFAAPKNVPSGQPRKWAEFLHGKRAVRDATMTPPRVPESFRMGPATRQLDRAPSLQMQEIRSPKSHALRPPSPRPGTSRQILPPPKIRVTTPEIWL</sequence>
<proteinExistence type="predicted"/>
<feature type="region of interest" description="Disordered" evidence="1">
    <location>
        <begin position="232"/>
        <end position="262"/>
    </location>
</feature>
<comment type="caution">
    <text evidence="3">The sequence shown here is derived from an EMBL/GenBank/DDBJ whole genome shotgun (WGS) entry which is preliminary data.</text>
</comment>
<name>A0ABU7HZU5_9PSED</name>
<feature type="transmembrane region" description="Helical" evidence="2">
    <location>
        <begin position="79"/>
        <end position="100"/>
    </location>
</feature>
<evidence type="ECO:0000256" key="2">
    <source>
        <dbReference type="SAM" id="Phobius"/>
    </source>
</evidence>
<evidence type="ECO:0000313" key="4">
    <source>
        <dbReference type="Proteomes" id="UP001335100"/>
    </source>
</evidence>